<dbReference type="InterPro" id="IPR013762">
    <property type="entry name" value="Integrase-like_cat_sf"/>
</dbReference>
<dbReference type="AlphaFoldDB" id="A0A0N8QDM4"/>
<keyword evidence="3" id="KW-0238">DNA-binding</keyword>
<name>A0A0N8QDM4_PSESX</name>
<reference evidence="6 7" key="1">
    <citation type="submission" date="2015-09" db="EMBL/GenBank/DDBJ databases">
        <title>Genome announcement of multiple Pseudomonas syringae strains.</title>
        <authorList>
            <person name="Thakur S."/>
            <person name="Wang P.W."/>
            <person name="Gong Y."/>
            <person name="Weir B.S."/>
            <person name="Guttman D.S."/>
        </authorList>
    </citation>
    <scope>NUCLEOTIDE SEQUENCE [LARGE SCALE GENOMIC DNA]</scope>
    <source>
        <strain evidence="6 7">ICMP2802</strain>
    </source>
</reference>
<dbReference type="EMBL" id="LJPM01000268">
    <property type="protein sequence ID" value="KPW19998.1"/>
    <property type="molecule type" value="Genomic_DNA"/>
</dbReference>
<evidence type="ECO:0000313" key="7">
    <source>
        <dbReference type="Proteomes" id="UP000050297"/>
    </source>
</evidence>
<dbReference type="Gene3D" id="1.10.443.10">
    <property type="entry name" value="Intergrase catalytic core"/>
    <property type="match status" value="1"/>
</dbReference>
<protein>
    <submittedName>
        <fullName evidence="6">Putative phage integrase</fullName>
    </submittedName>
</protein>
<dbReference type="InterPro" id="IPR025166">
    <property type="entry name" value="Integrase_DNA_bind_dom"/>
</dbReference>
<organism evidence="6 7">
    <name type="scientific">Pseudomonas syringae pv. aceris</name>
    <dbReference type="NCBI Taxonomy" id="199198"/>
    <lineage>
        <taxon>Bacteria</taxon>
        <taxon>Pseudomonadati</taxon>
        <taxon>Pseudomonadota</taxon>
        <taxon>Gammaproteobacteria</taxon>
        <taxon>Pseudomonadales</taxon>
        <taxon>Pseudomonadaceae</taxon>
        <taxon>Pseudomonas</taxon>
        <taxon>Pseudomonas syringae</taxon>
    </lineage>
</organism>
<dbReference type="PANTHER" id="PTHR30629">
    <property type="entry name" value="PROPHAGE INTEGRASE"/>
    <property type="match status" value="1"/>
</dbReference>
<dbReference type="InterPro" id="IPR010998">
    <property type="entry name" value="Integrase_recombinase_N"/>
</dbReference>
<accession>A0A0N8QDM4</accession>
<comment type="caution">
    <text evidence="6">The sequence shown here is derived from an EMBL/GenBank/DDBJ whole genome shotgun (WGS) entry which is preliminary data.</text>
</comment>
<gene>
    <name evidence="6" type="ORF">ALO91_01211</name>
</gene>
<sequence length="423" mass="47926">MNWRHTRMKRADIKRRPLSETALANLEPEAGAYRELDGAGLYFRVKPSGLKSWELRYKKPDGKWSWLGLGSYPHVSGSMARKKAAELRVEAALGKNPLTTKNSLKAAEIALASHSFGALAREWHASRLGGWDAGTAKRVMGALERHVLPSFGARPYVSIMPMEWMELLRGLERQGILEQMSRVRAYCKDIYDLARVTGRAVNNPLDGIHKFLSAGNAQNYAHVSVDELPSLLRAIRSYPHAKDVQIGLRLLTLMAVRPSELREAHWKEFNLEKKIWTIPVDRKGRKKGREHLVPLCKQAITALHELEPITGKYPFLFPGRSDRTKPRSDTVFLMALRRLGYEGRQTGHGFRHIASTILNEHGFPSDYIEAQLSHKAPGVRGIYNKAQYLDHRATMMQWYADHLDVLEKGEHAPLAMPNSVSRH</sequence>
<dbReference type="GO" id="GO:0006310">
    <property type="term" value="P:DNA recombination"/>
    <property type="evidence" value="ECO:0007669"/>
    <property type="project" value="UniProtKB-KW"/>
</dbReference>
<keyword evidence="2" id="KW-0229">DNA integration</keyword>
<dbReference type="InterPro" id="IPR011010">
    <property type="entry name" value="DNA_brk_join_enz"/>
</dbReference>
<evidence type="ECO:0000313" key="6">
    <source>
        <dbReference type="EMBL" id="KPW19998.1"/>
    </source>
</evidence>
<dbReference type="Pfam" id="PF00589">
    <property type="entry name" value="Phage_integrase"/>
    <property type="match status" value="1"/>
</dbReference>
<dbReference type="InterPro" id="IPR050808">
    <property type="entry name" value="Phage_Integrase"/>
</dbReference>
<evidence type="ECO:0000256" key="4">
    <source>
        <dbReference type="ARBA" id="ARBA00023172"/>
    </source>
</evidence>
<dbReference type="Pfam" id="PF13356">
    <property type="entry name" value="Arm-DNA-bind_3"/>
    <property type="match status" value="1"/>
</dbReference>
<dbReference type="PANTHER" id="PTHR30629:SF2">
    <property type="entry name" value="PROPHAGE INTEGRASE INTS-RELATED"/>
    <property type="match status" value="1"/>
</dbReference>
<dbReference type="CDD" id="cd00801">
    <property type="entry name" value="INT_P4_C"/>
    <property type="match status" value="1"/>
</dbReference>
<evidence type="ECO:0000256" key="3">
    <source>
        <dbReference type="ARBA" id="ARBA00023125"/>
    </source>
</evidence>
<dbReference type="Gene3D" id="1.10.150.130">
    <property type="match status" value="1"/>
</dbReference>
<dbReference type="GO" id="GO:0003677">
    <property type="term" value="F:DNA binding"/>
    <property type="evidence" value="ECO:0007669"/>
    <property type="project" value="UniProtKB-KW"/>
</dbReference>
<dbReference type="InterPro" id="IPR002104">
    <property type="entry name" value="Integrase_catalytic"/>
</dbReference>
<dbReference type="InterPro" id="IPR053876">
    <property type="entry name" value="Phage_int_M"/>
</dbReference>
<dbReference type="Proteomes" id="UP000050297">
    <property type="component" value="Unassembled WGS sequence"/>
</dbReference>
<keyword evidence="4" id="KW-0233">DNA recombination</keyword>
<evidence type="ECO:0000259" key="5">
    <source>
        <dbReference type="PROSITE" id="PS51898"/>
    </source>
</evidence>
<dbReference type="Pfam" id="PF22022">
    <property type="entry name" value="Phage_int_M"/>
    <property type="match status" value="1"/>
</dbReference>
<dbReference type="SUPFAM" id="SSF56349">
    <property type="entry name" value="DNA breaking-rejoining enzymes"/>
    <property type="match status" value="1"/>
</dbReference>
<proteinExistence type="inferred from homology"/>
<dbReference type="Gene3D" id="3.30.160.390">
    <property type="entry name" value="Integrase, DNA-binding domain"/>
    <property type="match status" value="1"/>
</dbReference>
<dbReference type="PATRIC" id="fig|199198.5.peg.1741"/>
<dbReference type="PROSITE" id="PS51898">
    <property type="entry name" value="TYR_RECOMBINASE"/>
    <property type="match status" value="1"/>
</dbReference>
<comment type="similarity">
    <text evidence="1">Belongs to the 'phage' integrase family.</text>
</comment>
<feature type="domain" description="Tyr recombinase" evidence="5">
    <location>
        <begin position="218"/>
        <end position="396"/>
    </location>
</feature>
<evidence type="ECO:0000256" key="2">
    <source>
        <dbReference type="ARBA" id="ARBA00022908"/>
    </source>
</evidence>
<dbReference type="GO" id="GO:0015074">
    <property type="term" value="P:DNA integration"/>
    <property type="evidence" value="ECO:0007669"/>
    <property type="project" value="UniProtKB-KW"/>
</dbReference>
<dbReference type="InterPro" id="IPR038488">
    <property type="entry name" value="Integrase_DNA-bd_sf"/>
</dbReference>
<evidence type="ECO:0000256" key="1">
    <source>
        <dbReference type="ARBA" id="ARBA00008857"/>
    </source>
</evidence>